<dbReference type="Pfam" id="PF00395">
    <property type="entry name" value="SLH"/>
    <property type="match status" value="3"/>
</dbReference>
<evidence type="ECO:0000313" key="4">
    <source>
        <dbReference type="EMBL" id="PYI57375.1"/>
    </source>
</evidence>
<dbReference type="OrthoDB" id="9807519at2"/>
<dbReference type="NCBIfam" id="NF012211">
    <property type="entry name" value="tand_rpt_95"/>
    <property type="match status" value="2"/>
</dbReference>
<evidence type="ECO:0000259" key="3">
    <source>
        <dbReference type="PROSITE" id="PS51272"/>
    </source>
</evidence>
<comment type="caution">
    <text evidence="4">The sequence shown here is derived from an EMBL/GenBank/DDBJ whole genome shotgun (WGS) entry which is preliminary data.</text>
</comment>
<feature type="signal peptide" evidence="2">
    <location>
        <begin position="1"/>
        <end position="17"/>
    </location>
</feature>
<dbReference type="Pfam" id="PF17963">
    <property type="entry name" value="Big_9"/>
    <property type="match status" value="3"/>
</dbReference>
<evidence type="ECO:0000256" key="1">
    <source>
        <dbReference type="SAM" id="MobiDB-lite"/>
    </source>
</evidence>
<dbReference type="NCBIfam" id="TIGR04275">
    <property type="entry name" value="beta_prop_Msarc"/>
    <property type="match status" value="3"/>
</dbReference>
<keyword evidence="2" id="KW-0732">Signal</keyword>
<evidence type="ECO:0000256" key="2">
    <source>
        <dbReference type="SAM" id="SignalP"/>
    </source>
</evidence>
<proteinExistence type="predicted"/>
<evidence type="ECO:0000313" key="5">
    <source>
        <dbReference type="Proteomes" id="UP000247476"/>
    </source>
</evidence>
<dbReference type="InterPro" id="IPR011042">
    <property type="entry name" value="6-blade_b-propeller_TolB-like"/>
</dbReference>
<feature type="chain" id="PRO_5039310439" description="SLH domain-containing protein" evidence="2">
    <location>
        <begin position="18"/>
        <end position="1343"/>
    </location>
</feature>
<feature type="region of interest" description="Disordered" evidence="1">
    <location>
        <begin position="1090"/>
        <end position="1160"/>
    </location>
</feature>
<feature type="domain" description="SLH" evidence="3">
    <location>
        <begin position="1137"/>
        <end position="1197"/>
    </location>
</feature>
<dbReference type="SUPFAM" id="SSF69304">
    <property type="entry name" value="Tricorn protease N-terminal domain"/>
    <property type="match status" value="2"/>
</dbReference>
<keyword evidence="5" id="KW-1185">Reference proteome</keyword>
<dbReference type="InterPro" id="IPR025883">
    <property type="entry name" value="Cadherin-like_domain"/>
</dbReference>
<dbReference type="Gene3D" id="2.120.10.30">
    <property type="entry name" value="TolB, C-terminal domain"/>
    <property type="match status" value="1"/>
</dbReference>
<dbReference type="Proteomes" id="UP000247476">
    <property type="component" value="Unassembled WGS sequence"/>
</dbReference>
<dbReference type="Gene3D" id="2.60.40.2810">
    <property type="match status" value="1"/>
</dbReference>
<feature type="domain" description="SLH" evidence="3">
    <location>
        <begin position="1257"/>
        <end position="1320"/>
    </location>
</feature>
<name>A0A2V5KCN1_9BACL</name>
<dbReference type="InterPro" id="IPR027618">
    <property type="entry name" value="Beta_prop_Msarc"/>
</dbReference>
<dbReference type="InterPro" id="IPR001119">
    <property type="entry name" value="SLH_dom"/>
</dbReference>
<accession>A0A2V5KCN1</accession>
<dbReference type="EMBL" id="QJVJ01000001">
    <property type="protein sequence ID" value="PYI57375.1"/>
    <property type="molecule type" value="Genomic_DNA"/>
</dbReference>
<dbReference type="CDD" id="cd11304">
    <property type="entry name" value="Cadherin_repeat"/>
    <property type="match status" value="1"/>
</dbReference>
<sequence>MKVGRAIVMTLAAAAIAGSFGPIAKRAEAAAPLKVKTVNDVLELRVDGNRIVYADNVSTGTRNVYVYDLTRSEERLIAGPSAADRPVLSGNRVVWTEHSLMWTADLSEPSPTPRRLTDRTVSSEFFPDIDGTKVVYWNFTGPEKEMRLYDLASSTDTLIAENTNGMPKIDGDRVAWIASVTGGAAIYLYDATAQTVVPIVTNSSNMRNLELSGDRIVWEDERNGNPDIYMYDLSSHTETRITNNASIQQKPSIFGDKIVWEDRRGGNPDVYMYDLTARKEYRLIATNASEMIPFIDGDKIVWLDYRYLTSDIYAYTYRPPIAADGSIATNEDTPYSGTLSAADPDGDSLTYQISSNGAKGTAVITNPATGAFTYTPSPDMNGTDSFTFTAKDGIAESNAAVVSVTIHPVQDAPTITDVPDQTIDEDGATAALPITIGDAESDAAALTLTAASSNPALVPPGGIVLGGSGASRTVKVTPAANASGTATITLTVSDGTLTATDSFVVTVNPVNDPPTISNVADLTIDEDGATASIPFTVGDVDDDPDSLTIAIESDQAELLPVTGIVYGGSGPDRTLKLTPAIGRSGSARVTVRVGDGKSEAAASFVLTVTAAPRPVAVTSSVYGGSFGAGRTVPIEVEFSEAVDVAGVPLLKLETGETDRYAIYDTGSGTETLTFVYTVVPGDDSMRLDYAGADALERNGGSIAGTERHDAAKLTLPSPGSAGSLGAGSSIVIDTTPPEAPTFDADVTGPTNQSVTVTVYYPADAVLRQYRFDTDPEGVYRSGGATVTETVYGNVALFARARDEAGNWSAEAGYRVGNIDLDSPLPPVITAFPTTVTNGTVTLSVYYPADAATRLYKVGSTGPYQDYAGPVVLTENDTLFAVGADAAGNRSGEVSLTVGNIDRLPPRGTIAINGGAAATADPRVSVAAAATDEGVAGLDAIRLSEDGVHWGDWEALRPAREMTLSAGDGTRTVYAQFRDAAGNVSGPASASILLDTRAMNDLSALVLTGADLRPGFHRMQTAYTAETPYDVPTVTVSAAAASDLARIAIQGRQAENGEARTIALTEGSNEIRLDVSSEYAEPKTYRITIIRNAKPEPAPEPDPESAPESDPSDGIGSENGTPAGGSSGASPGLPGTGAGSNPPSVPGGSAGVPESPAEPEKAAYAQGYEDGTFRPDRPLTRAEGAAMLARLLGENDAAAPPAVFTDTSGHWARPFIERLVRERITDGYEDGTFRPDRPLTRAELVAILVKYRKWPLAEAAQTFGDLNGHWAAPYVATARQAGLVDGYGDGTFRPDSAITRAEMVVILNRMLGRKPMPASQSAWTDVSADHWAAGDIASASQPAP</sequence>
<protein>
    <recommendedName>
        <fullName evidence="3">SLH domain-containing protein</fullName>
    </recommendedName>
</protein>
<gene>
    <name evidence="4" type="ORF">DLM86_02750</name>
</gene>
<feature type="compositionally biased region" description="Acidic residues" evidence="1">
    <location>
        <begin position="1098"/>
        <end position="1110"/>
    </location>
</feature>
<reference evidence="4 5" key="1">
    <citation type="submission" date="2018-05" db="EMBL/GenBank/DDBJ databases">
        <title>Paenibacillus flagellatus sp. nov., isolated from selenium mineral soil.</title>
        <authorList>
            <person name="Dai X."/>
        </authorList>
    </citation>
    <scope>NUCLEOTIDE SEQUENCE [LARGE SCALE GENOMIC DNA]</scope>
    <source>
        <strain evidence="4 5">DXL2</strain>
    </source>
</reference>
<dbReference type="Pfam" id="PF12733">
    <property type="entry name" value="Cadherin-like"/>
    <property type="match status" value="1"/>
</dbReference>
<dbReference type="Gene3D" id="2.60.40.10">
    <property type="entry name" value="Immunoglobulins"/>
    <property type="match status" value="2"/>
</dbReference>
<dbReference type="PANTHER" id="PTHR36842">
    <property type="entry name" value="PROTEIN TOLB HOMOLOG"/>
    <property type="match status" value="1"/>
</dbReference>
<dbReference type="InterPro" id="IPR013783">
    <property type="entry name" value="Ig-like_fold"/>
</dbReference>
<feature type="domain" description="SLH" evidence="3">
    <location>
        <begin position="1198"/>
        <end position="1256"/>
    </location>
</feature>
<organism evidence="4 5">
    <name type="scientific">Paenibacillus flagellatus</name>
    <dbReference type="NCBI Taxonomy" id="2211139"/>
    <lineage>
        <taxon>Bacteria</taxon>
        <taxon>Bacillati</taxon>
        <taxon>Bacillota</taxon>
        <taxon>Bacilli</taxon>
        <taxon>Bacillales</taxon>
        <taxon>Paenibacillaceae</taxon>
        <taxon>Paenibacillus</taxon>
    </lineage>
</organism>
<dbReference type="PROSITE" id="PS51272">
    <property type="entry name" value="SLH"/>
    <property type="match status" value="3"/>
</dbReference>
<dbReference type="PANTHER" id="PTHR36842:SF1">
    <property type="entry name" value="PROTEIN TOLB"/>
    <property type="match status" value="1"/>
</dbReference>